<keyword evidence="5" id="KW-1185">Reference proteome</keyword>
<sequence length="171" mass="19449">MKNIPGDLAQRCRSNRPGSTIRRWFAVLALVSVAIFLGGSMSAFALDEGVIENNAQGQQDLLQDIDGGIVVDHTITMIAHEFYQHFVKFWRDQPAFSTHNLTIYERPTARWGSIVWIEHKNIIIFRANLFSARSKTEAIAEMAAKNINQQLEQIELQDLLFDDPDLTKEGY</sequence>
<dbReference type="AlphaFoldDB" id="A0A1I0BCN6"/>
<protein>
    <recommendedName>
        <fullName evidence="2">Curli production assembly/transport component CsgE</fullName>
    </recommendedName>
</protein>
<evidence type="ECO:0000256" key="1">
    <source>
        <dbReference type="ARBA" id="ARBA00003989"/>
    </source>
</evidence>
<accession>A0A1I0BCN6</accession>
<dbReference type="Proteomes" id="UP000199345">
    <property type="component" value="Unassembled WGS sequence"/>
</dbReference>
<dbReference type="EMBL" id="FOIA01000010">
    <property type="protein sequence ID" value="SET04635.1"/>
    <property type="molecule type" value="Genomic_DNA"/>
</dbReference>
<evidence type="ECO:0000256" key="2">
    <source>
        <dbReference type="ARBA" id="ARBA00014024"/>
    </source>
</evidence>
<dbReference type="OrthoDB" id="6869495at2"/>
<keyword evidence="3" id="KW-0732">Signal</keyword>
<comment type="function">
    <text evidence="1">May be involved in the biogenesis of curli organelles.</text>
</comment>
<dbReference type="InterPro" id="IPR018900">
    <property type="entry name" value="Curli_CsgE"/>
</dbReference>
<name>A0A1I0BCN6_9PROT</name>
<organism evidence="4 5">
    <name type="scientific">Nitrosomonas marina</name>
    <dbReference type="NCBI Taxonomy" id="917"/>
    <lineage>
        <taxon>Bacteria</taxon>
        <taxon>Pseudomonadati</taxon>
        <taxon>Pseudomonadota</taxon>
        <taxon>Betaproteobacteria</taxon>
        <taxon>Nitrosomonadales</taxon>
        <taxon>Nitrosomonadaceae</taxon>
        <taxon>Nitrosomonas</taxon>
    </lineage>
</organism>
<gene>
    <name evidence="4" type="ORF">SAMN05216326_11047</name>
</gene>
<evidence type="ECO:0000313" key="4">
    <source>
        <dbReference type="EMBL" id="SET04635.1"/>
    </source>
</evidence>
<evidence type="ECO:0000256" key="3">
    <source>
        <dbReference type="ARBA" id="ARBA00022729"/>
    </source>
</evidence>
<proteinExistence type="predicted"/>
<reference evidence="5" key="1">
    <citation type="submission" date="2016-10" db="EMBL/GenBank/DDBJ databases">
        <authorList>
            <person name="Varghese N."/>
            <person name="Submissions S."/>
        </authorList>
    </citation>
    <scope>NUCLEOTIDE SEQUENCE [LARGE SCALE GENOMIC DNA]</scope>
    <source>
        <strain evidence="5">Nm71</strain>
    </source>
</reference>
<dbReference type="Pfam" id="PF10627">
    <property type="entry name" value="CsgE"/>
    <property type="match status" value="1"/>
</dbReference>
<evidence type="ECO:0000313" key="5">
    <source>
        <dbReference type="Proteomes" id="UP000199345"/>
    </source>
</evidence>